<comment type="caution">
    <text evidence="2">The sequence shown here is derived from an EMBL/GenBank/DDBJ whole genome shotgun (WGS) entry which is preliminary data.</text>
</comment>
<dbReference type="Proteomes" id="UP001211907">
    <property type="component" value="Unassembled WGS sequence"/>
</dbReference>
<evidence type="ECO:0000313" key="3">
    <source>
        <dbReference type="Proteomes" id="UP001211907"/>
    </source>
</evidence>
<keyword evidence="3" id="KW-1185">Reference proteome</keyword>
<evidence type="ECO:0000256" key="1">
    <source>
        <dbReference type="SAM" id="MobiDB-lite"/>
    </source>
</evidence>
<gene>
    <name evidence="2" type="ORF">HK100_000042</name>
</gene>
<feature type="region of interest" description="Disordered" evidence="1">
    <location>
        <begin position="137"/>
        <end position="161"/>
    </location>
</feature>
<evidence type="ECO:0000313" key="2">
    <source>
        <dbReference type="EMBL" id="KAJ3138164.1"/>
    </source>
</evidence>
<proteinExistence type="predicted"/>
<dbReference type="AlphaFoldDB" id="A0AAD5T8V6"/>
<feature type="compositionally biased region" description="Acidic residues" evidence="1">
    <location>
        <begin position="143"/>
        <end position="153"/>
    </location>
</feature>
<feature type="region of interest" description="Disordered" evidence="1">
    <location>
        <begin position="190"/>
        <end position="209"/>
    </location>
</feature>
<reference evidence="2" key="1">
    <citation type="submission" date="2020-05" db="EMBL/GenBank/DDBJ databases">
        <title>Phylogenomic resolution of chytrid fungi.</title>
        <authorList>
            <person name="Stajich J.E."/>
            <person name="Amses K."/>
            <person name="Simmons R."/>
            <person name="Seto K."/>
            <person name="Myers J."/>
            <person name="Bonds A."/>
            <person name="Quandt C.A."/>
            <person name="Barry K."/>
            <person name="Liu P."/>
            <person name="Grigoriev I."/>
            <person name="Longcore J.E."/>
            <person name="James T.Y."/>
        </authorList>
    </citation>
    <scope>NUCLEOTIDE SEQUENCE</scope>
    <source>
        <strain evidence="2">JEL0513</strain>
    </source>
</reference>
<dbReference type="EMBL" id="JADGJH010000100">
    <property type="protein sequence ID" value="KAJ3138164.1"/>
    <property type="molecule type" value="Genomic_DNA"/>
</dbReference>
<protein>
    <submittedName>
        <fullName evidence="2">Uncharacterized protein</fullName>
    </submittedName>
</protein>
<organism evidence="2 3">
    <name type="scientific">Physocladia obscura</name>
    <dbReference type="NCBI Taxonomy" id="109957"/>
    <lineage>
        <taxon>Eukaryota</taxon>
        <taxon>Fungi</taxon>
        <taxon>Fungi incertae sedis</taxon>
        <taxon>Chytridiomycota</taxon>
        <taxon>Chytridiomycota incertae sedis</taxon>
        <taxon>Chytridiomycetes</taxon>
        <taxon>Chytridiales</taxon>
        <taxon>Chytriomycetaceae</taxon>
        <taxon>Physocladia</taxon>
    </lineage>
</organism>
<name>A0AAD5T8V6_9FUNG</name>
<accession>A0AAD5T8V6</accession>
<sequence length="287" mass="31943">MPGLTLQHHYAITSEAESTQHQSANLTKKLSASKIKASFKSLFTDRSATATVSASTPAVVKQEYYLKQQQQQTQQEHQPMPHALPIQRHYGRSSSYANGLHMLAKQTQQHTQPSHTDIVVPVKSQFHHRAISFPAFSIGAENSDSDSDEEEKDSEQIGSNVANYNSPLAKSAIVITPRVTTSRISTNSLVPCTATPSRRTSGKQNTSKSSLPHEILTLIDHHVELEQYLSQREASDSTSPRAPKIHKKLVRLHRLSVDKLVEVSRPLHEVLLINNLILQLIPSRFEA</sequence>